<feature type="compositionally biased region" description="Polar residues" evidence="1">
    <location>
        <begin position="40"/>
        <end position="53"/>
    </location>
</feature>
<dbReference type="PANTHER" id="PTHR36048">
    <property type="entry name" value="RIBOSOME MATURATION FACTOR"/>
    <property type="match status" value="1"/>
</dbReference>
<protein>
    <submittedName>
        <fullName evidence="2">Uncharacterized protein</fullName>
    </submittedName>
</protein>
<feature type="region of interest" description="Disordered" evidence="1">
    <location>
        <begin position="135"/>
        <end position="160"/>
    </location>
</feature>
<feature type="compositionally biased region" description="Basic and acidic residues" evidence="1">
    <location>
        <begin position="1"/>
        <end position="27"/>
    </location>
</feature>
<organism evidence="2 3">
    <name type="scientific">Manihot esculenta</name>
    <name type="common">Cassava</name>
    <name type="synonym">Jatropha manihot</name>
    <dbReference type="NCBI Taxonomy" id="3983"/>
    <lineage>
        <taxon>Eukaryota</taxon>
        <taxon>Viridiplantae</taxon>
        <taxon>Streptophyta</taxon>
        <taxon>Embryophyta</taxon>
        <taxon>Tracheophyta</taxon>
        <taxon>Spermatophyta</taxon>
        <taxon>Magnoliopsida</taxon>
        <taxon>eudicotyledons</taxon>
        <taxon>Gunneridae</taxon>
        <taxon>Pentapetalae</taxon>
        <taxon>rosids</taxon>
        <taxon>fabids</taxon>
        <taxon>Malpighiales</taxon>
        <taxon>Euphorbiaceae</taxon>
        <taxon>Crotonoideae</taxon>
        <taxon>Manihoteae</taxon>
        <taxon>Manihot</taxon>
    </lineage>
</organism>
<sequence length="206" mass="23367">MATKPLSREEIANTEKKLDMPLDDIIKMSKNTTKVKKQQRPPNKSQKVFNSAAQQKSVKVQHYMDSRPFVRQGALAQRRSNFQGNQFPVTTEVARKAAVAPFRGRPFIRNGLANPDKARTGAFIVQRRAVNGGFAAKSSQQQHHHHHQQQQQGDAGAKPRTQTLDSRFANMKEERMRVFSSRNNAVQRNVSGIRPRVPWARGRFGN</sequence>
<dbReference type="OrthoDB" id="1902342at2759"/>
<evidence type="ECO:0000313" key="2">
    <source>
        <dbReference type="EMBL" id="OAY56353.1"/>
    </source>
</evidence>
<dbReference type="AlphaFoldDB" id="A0A2C9WBF7"/>
<reference evidence="3" key="1">
    <citation type="journal article" date="2016" name="Nat. Biotechnol.">
        <title>Sequencing wild and cultivated cassava and related species reveals extensive interspecific hybridization and genetic diversity.</title>
        <authorList>
            <person name="Bredeson J.V."/>
            <person name="Lyons J.B."/>
            <person name="Prochnik S.E."/>
            <person name="Wu G.A."/>
            <person name="Ha C.M."/>
            <person name="Edsinger-Gonzales E."/>
            <person name="Grimwood J."/>
            <person name="Schmutz J."/>
            <person name="Rabbi I.Y."/>
            <person name="Egesi C."/>
            <person name="Nauluvula P."/>
            <person name="Lebot V."/>
            <person name="Ndunguru J."/>
            <person name="Mkamilo G."/>
            <person name="Bart R.S."/>
            <person name="Setter T.L."/>
            <person name="Gleadow R.M."/>
            <person name="Kulakow P."/>
            <person name="Ferguson M.E."/>
            <person name="Rounsley S."/>
            <person name="Rokhsar D.S."/>
        </authorList>
    </citation>
    <scope>NUCLEOTIDE SEQUENCE [LARGE SCALE GENOMIC DNA]</scope>
    <source>
        <strain evidence="3">cv. AM560-2</strain>
    </source>
</reference>
<evidence type="ECO:0000256" key="1">
    <source>
        <dbReference type="SAM" id="MobiDB-lite"/>
    </source>
</evidence>
<name>A0A2C9WBF7_MANES</name>
<dbReference type="Gramene" id="Manes.02G009400.1.v8.1">
    <property type="protein sequence ID" value="Manes.02G009400.1.v8.1.CDS"/>
    <property type="gene ID" value="Manes.02G009400.v8.1"/>
</dbReference>
<evidence type="ECO:0000313" key="3">
    <source>
        <dbReference type="Proteomes" id="UP000091857"/>
    </source>
</evidence>
<dbReference type="PANTHER" id="PTHR36048:SF1">
    <property type="entry name" value="RIBOSOME MATURATION FACTOR"/>
    <property type="match status" value="1"/>
</dbReference>
<accession>A0A2C9WBF7</accession>
<dbReference type="STRING" id="3983.A0A2C9WBF7"/>
<comment type="caution">
    <text evidence="2">The sequence shown here is derived from an EMBL/GenBank/DDBJ whole genome shotgun (WGS) entry which is preliminary data.</text>
</comment>
<keyword evidence="3" id="KW-1185">Reference proteome</keyword>
<dbReference type="Proteomes" id="UP000091857">
    <property type="component" value="Chromosome 2"/>
</dbReference>
<proteinExistence type="predicted"/>
<dbReference type="EMBL" id="CM004388">
    <property type="protein sequence ID" value="OAY56353.1"/>
    <property type="molecule type" value="Genomic_DNA"/>
</dbReference>
<gene>
    <name evidence="2" type="ORF">MANES_02G009400v8</name>
</gene>
<feature type="region of interest" description="Disordered" evidence="1">
    <location>
        <begin position="1"/>
        <end position="53"/>
    </location>
</feature>